<dbReference type="SMART" id="SM00181">
    <property type="entry name" value="EGF"/>
    <property type="match status" value="22"/>
</dbReference>
<keyword evidence="5" id="KW-0677">Repeat</keyword>
<dbReference type="GO" id="GO:0048731">
    <property type="term" value="P:system development"/>
    <property type="evidence" value="ECO:0007669"/>
    <property type="project" value="UniProtKB-ARBA"/>
</dbReference>
<dbReference type="PROSITE" id="PS00010">
    <property type="entry name" value="ASX_HYDROXYL"/>
    <property type="match status" value="4"/>
</dbReference>
<evidence type="ECO:0000256" key="4">
    <source>
        <dbReference type="ARBA" id="ARBA00022729"/>
    </source>
</evidence>
<keyword evidence="7" id="KW-1133">Transmembrane helix</keyword>
<evidence type="ECO:0000256" key="5">
    <source>
        <dbReference type="ARBA" id="ARBA00022737"/>
    </source>
</evidence>
<dbReference type="InterPro" id="IPR018097">
    <property type="entry name" value="EGF_Ca-bd_CS"/>
</dbReference>
<dbReference type="InterPro" id="IPR001881">
    <property type="entry name" value="EGF-like_Ca-bd_dom"/>
</dbReference>
<dbReference type="PANTHER" id="PTHR24039:SF58">
    <property type="entry name" value="EGF-LIKE DOMAIN-CONTAINING PROTEIN"/>
    <property type="match status" value="1"/>
</dbReference>
<evidence type="ECO:0000256" key="6">
    <source>
        <dbReference type="ARBA" id="ARBA00022837"/>
    </source>
</evidence>
<dbReference type="InterPro" id="IPR009030">
    <property type="entry name" value="Growth_fac_rcpt_cys_sf"/>
</dbReference>
<accession>A0A7D9E5T0</accession>
<name>A0A7D9E5T0_PARCT</name>
<protein>
    <submittedName>
        <fullName evidence="12">Fibrillin-2-like isoform X48</fullName>
    </submittedName>
</protein>
<keyword evidence="10" id="KW-0325">Glycoprotein</keyword>
<evidence type="ECO:0000313" key="12">
    <source>
        <dbReference type="EMBL" id="CAB4002443.1"/>
    </source>
</evidence>
<evidence type="ECO:0000256" key="8">
    <source>
        <dbReference type="ARBA" id="ARBA00023136"/>
    </source>
</evidence>
<reference evidence="12" key="1">
    <citation type="submission" date="2020-04" db="EMBL/GenBank/DDBJ databases">
        <authorList>
            <person name="Alioto T."/>
            <person name="Alioto T."/>
            <person name="Gomez Garrido J."/>
        </authorList>
    </citation>
    <scope>NUCLEOTIDE SEQUENCE</scope>
    <source>
        <strain evidence="12">A484AB</strain>
    </source>
</reference>
<dbReference type="GO" id="GO:0016020">
    <property type="term" value="C:membrane"/>
    <property type="evidence" value="ECO:0007669"/>
    <property type="project" value="UniProtKB-SubCell"/>
</dbReference>
<evidence type="ECO:0000256" key="2">
    <source>
        <dbReference type="ARBA" id="ARBA00022536"/>
    </source>
</evidence>
<dbReference type="InterPro" id="IPR049883">
    <property type="entry name" value="NOTCH1_EGF-like"/>
</dbReference>
<dbReference type="PANTHER" id="PTHR24039">
    <property type="entry name" value="FIBRILLIN-RELATED"/>
    <property type="match status" value="1"/>
</dbReference>
<sequence length="1462" mass="157987">SPCHVNAVAHFINGLAECFCKHGFYGNGENCADINECWNSCACGDGQECVNLEGSYECRTPEPEITCDDNAEEHEINGVTECFCKPGFHGNGENCTDINECWNNCACSGNEICENIPGSYLCIPQGPEDNCHPDAVGHLINGVIECFCKPGFYGSGENCTDINECWNNCACSGDEICENVRGSYTCRPGEPEDNCHPDAVGHVINGVIECFCKPGFYGSGENCTDINECWNNCACPGDEICENVRGSYTCRPGEPENNCHPDAVGHLINGVIECFCKPGFYGSGENCTDINECWNNCACPGDEICENVRGSYTCRAGEPENNCHPDAVGHLINGVIECFCKPGFYGSGENCTDINECWNNCACPGDEICENVRSSYTCRPGEPENNCHPDAVGHLINGVIECFCKPGFYGSGENCTDINECWNNCACPGDEICENVRGSYTCRPGEPENNCHPDAVGHLINGVIECFCKPGFYGSGENCTDINECWNNCACPGDEICENVRGSYTCRAGEPENNCHPDAVGHLINGVIECFCKPGFYGSGENCTDINECWNNCACPGDEICENVRGSYSCRPGEPENNCRPDAVGHLINGVIECFCKPGFYGSGENCTDINECWNNCACPGDEICENVRGSYSCRPGEPENNCHPDAVGHLINGVIECFCKPGFYGSGENCTDINECWNNCACPGDEICENVRGSYTCRAGEPENNCHPDAVGHLINGVIECFCKPGFYGSGENCTDINECWNNCACPGDEICENVRGSYTCRPGEPENNCHPDAVGHLINGVIECFCKPGFYGSGENCTDINECWNNCACPGDEICENVRGSYTCRPGEPENNCHADAVGHLINGVIECFCKPGFYGSGKNCTDINECWNNCACPGDEICENVRGSYTCRPGEPEINCHPDAVGHLINGVIECFCKPGFYGSGENCTDINECWNNCACPGDEICENVRGSYTCRPGEPENNCHPDALGHLINGVVECFCKPGFYGSGENCTDINECWNNCACPGDEICENVRGSYTCRPGEPENNCHPDAVGHLINGVIECFCKPGFYGSGENCTDIDECWNNCACPGDEICENVPGSYTCRPGEPEDNCHPDAVGHLINGVIECFCKPGFYGTGENCTDINECWNNCACSGNEICENVRGSYTCRPGEPEENCHPDAVGHVINGVIECFCKPGFYESGENCTDINECWNNCACSGDEICDNVRGSYSCRPREPEDTCHEDAIGHTINGVNECFCKSGFYGNGENCTDINECWNSCACSGDQVCENLPGSHSCREVPDVDECALGTDNCHNNATCNNTDGSFECSCNEGYSGNGTSCENIDECVDRSHDCHYNATCTDTDGSFNCSCNSGFSGNGTYCQDVDECALGTDNCHDNATCNNTDGSFECSCNQGYSGNGTSCENIDECVDRSHDCHYNATCTDTDGSFNCSCNSGFSGNGTYCQAPPFEPDSPFAGYTRYFALK</sequence>
<dbReference type="SMART" id="SM00179">
    <property type="entry name" value="EGF_CA"/>
    <property type="match status" value="23"/>
</dbReference>
<keyword evidence="2 11" id="KW-0245">EGF-like domain</keyword>
<keyword evidence="3" id="KW-0812">Transmembrane</keyword>
<dbReference type="PROSITE" id="PS50026">
    <property type="entry name" value="EGF_3"/>
    <property type="match status" value="4"/>
</dbReference>
<dbReference type="GO" id="GO:0005509">
    <property type="term" value="F:calcium ion binding"/>
    <property type="evidence" value="ECO:0007669"/>
    <property type="project" value="InterPro"/>
</dbReference>
<dbReference type="FunFam" id="2.10.25.10:FF:000202">
    <property type="entry name" value="Multiple epidermal growth factor-like domains 8"/>
    <property type="match status" value="2"/>
</dbReference>
<evidence type="ECO:0000256" key="3">
    <source>
        <dbReference type="ARBA" id="ARBA00022692"/>
    </source>
</evidence>
<dbReference type="InterPro" id="IPR000742">
    <property type="entry name" value="EGF"/>
</dbReference>
<feature type="non-terminal residue" evidence="12">
    <location>
        <position position="1462"/>
    </location>
</feature>
<keyword evidence="6" id="KW-0106">Calcium</keyword>
<keyword evidence="8" id="KW-0472">Membrane</keyword>
<dbReference type="InterPro" id="IPR024731">
    <property type="entry name" value="NELL2-like_EGF"/>
</dbReference>
<dbReference type="OrthoDB" id="4405280at2759"/>
<keyword evidence="4" id="KW-0732">Signal</keyword>
<dbReference type="GO" id="GO:0048513">
    <property type="term" value="P:animal organ development"/>
    <property type="evidence" value="ECO:0007669"/>
    <property type="project" value="UniProtKB-ARBA"/>
</dbReference>
<dbReference type="PROSITE" id="PS01187">
    <property type="entry name" value="EGF_CA"/>
    <property type="match status" value="8"/>
</dbReference>
<comment type="caution">
    <text evidence="12">The sequence shown here is derived from an EMBL/GenBank/DDBJ whole genome shotgun (WGS) entry which is preliminary data.</text>
</comment>
<dbReference type="EMBL" id="CACRXK020004357">
    <property type="protein sequence ID" value="CAB4002443.1"/>
    <property type="molecule type" value="Genomic_DNA"/>
</dbReference>
<dbReference type="CDD" id="cd00054">
    <property type="entry name" value="EGF_CA"/>
    <property type="match status" value="4"/>
</dbReference>
<gene>
    <name evidence="12" type="ORF">PACLA_8A018724</name>
</gene>
<dbReference type="Pfam" id="PF07645">
    <property type="entry name" value="EGF_CA"/>
    <property type="match status" value="4"/>
</dbReference>
<dbReference type="Gene3D" id="2.10.25.10">
    <property type="entry name" value="Laminin"/>
    <property type="match status" value="22"/>
</dbReference>
<evidence type="ECO:0000256" key="10">
    <source>
        <dbReference type="ARBA" id="ARBA00023180"/>
    </source>
</evidence>
<proteinExistence type="predicted"/>
<evidence type="ECO:0000256" key="11">
    <source>
        <dbReference type="PROSITE-ProRule" id="PRU00076"/>
    </source>
</evidence>
<dbReference type="Pfam" id="PF12947">
    <property type="entry name" value="EGF_3"/>
    <property type="match status" value="2"/>
</dbReference>
<evidence type="ECO:0000313" key="13">
    <source>
        <dbReference type="Proteomes" id="UP001152795"/>
    </source>
</evidence>
<dbReference type="SUPFAM" id="SSF57196">
    <property type="entry name" value="EGF/Laminin"/>
    <property type="match status" value="1"/>
</dbReference>
<evidence type="ECO:0000256" key="9">
    <source>
        <dbReference type="ARBA" id="ARBA00023157"/>
    </source>
</evidence>
<evidence type="ECO:0000256" key="7">
    <source>
        <dbReference type="ARBA" id="ARBA00022989"/>
    </source>
</evidence>
<dbReference type="FunFam" id="2.10.25.10:FF:000038">
    <property type="entry name" value="Fibrillin 2"/>
    <property type="match status" value="2"/>
</dbReference>
<dbReference type="InterPro" id="IPR000152">
    <property type="entry name" value="EGF-type_Asp/Asn_hydroxyl_site"/>
</dbReference>
<keyword evidence="13" id="KW-1185">Reference proteome</keyword>
<keyword evidence="9" id="KW-1015">Disulfide bond</keyword>
<dbReference type="SUPFAM" id="SSF57184">
    <property type="entry name" value="Growth factor receptor domain"/>
    <property type="match status" value="1"/>
</dbReference>
<organism evidence="12 13">
    <name type="scientific">Paramuricea clavata</name>
    <name type="common">Red gorgonian</name>
    <name type="synonym">Violescent sea-whip</name>
    <dbReference type="NCBI Taxonomy" id="317549"/>
    <lineage>
        <taxon>Eukaryota</taxon>
        <taxon>Metazoa</taxon>
        <taxon>Cnidaria</taxon>
        <taxon>Anthozoa</taxon>
        <taxon>Octocorallia</taxon>
        <taxon>Malacalcyonacea</taxon>
        <taxon>Plexauridae</taxon>
        <taxon>Paramuricea</taxon>
    </lineage>
</organism>
<dbReference type="PROSITE" id="PS01186">
    <property type="entry name" value="EGF_2"/>
    <property type="match status" value="6"/>
</dbReference>
<comment type="subcellular location">
    <subcellularLocation>
        <location evidence="1">Membrane</location>
        <topology evidence="1">Single-pass type I membrane protein</topology>
    </subcellularLocation>
</comment>
<evidence type="ECO:0000256" key="1">
    <source>
        <dbReference type="ARBA" id="ARBA00004479"/>
    </source>
</evidence>
<dbReference type="Proteomes" id="UP001152795">
    <property type="component" value="Unassembled WGS sequence"/>
</dbReference>
<comment type="caution">
    <text evidence="11">Lacks conserved residue(s) required for the propagation of feature annotation.</text>
</comment>